<evidence type="ECO:0000313" key="2">
    <source>
        <dbReference type="Proteomes" id="UP000712673"/>
    </source>
</evidence>
<name>A0A937W3H9_UNCTE</name>
<dbReference type="Proteomes" id="UP000712673">
    <property type="component" value="Unassembled WGS sequence"/>
</dbReference>
<proteinExistence type="predicted"/>
<organism evidence="1 2">
    <name type="scientific">Tectimicrobiota bacterium</name>
    <dbReference type="NCBI Taxonomy" id="2528274"/>
    <lineage>
        <taxon>Bacteria</taxon>
        <taxon>Pseudomonadati</taxon>
        <taxon>Nitrospinota/Tectimicrobiota group</taxon>
        <taxon>Candidatus Tectimicrobiota</taxon>
    </lineage>
</organism>
<feature type="non-terminal residue" evidence="1">
    <location>
        <position position="112"/>
    </location>
</feature>
<dbReference type="AlphaFoldDB" id="A0A937W3H9"/>
<sequence>MVEITIAVPEMLAEQLAAVRDHLPEVLIRGLHEAAPPANEVYRYVLAFLATSPAPEDILNFALTSAMQARASALLDIQRAGQLTPMDMAELDEYTHIDNLLSVLKAGALRRV</sequence>
<reference evidence="1" key="1">
    <citation type="submission" date="2019-03" db="EMBL/GenBank/DDBJ databases">
        <title>Lake Tanganyika Metagenome-Assembled Genomes (MAGs).</title>
        <authorList>
            <person name="Tran P."/>
        </authorList>
    </citation>
    <scope>NUCLEOTIDE SEQUENCE</scope>
    <source>
        <strain evidence="1">K_DeepCast_65m_m2_066</strain>
    </source>
</reference>
<protein>
    <submittedName>
        <fullName evidence="1">Uncharacterized protein</fullName>
    </submittedName>
</protein>
<accession>A0A937W3H9</accession>
<dbReference type="EMBL" id="VGLS01000863">
    <property type="protein sequence ID" value="MBM3226309.1"/>
    <property type="molecule type" value="Genomic_DNA"/>
</dbReference>
<comment type="caution">
    <text evidence="1">The sequence shown here is derived from an EMBL/GenBank/DDBJ whole genome shotgun (WGS) entry which is preliminary data.</text>
</comment>
<gene>
    <name evidence="1" type="ORF">FJZ47_21300</name>
</gene>
<evidence type="ECO:0000313" key="1">
    <source>
        <dbReference type="EMBL" id="MBM3226309.1"/>
    </source>
</evidence>